<comment type="subcellular location">
    <subcellularLocation>
        <location evidence="1">Nucleus</location>
        <location evidence="1">Nucleolus</location>
    </subcellularLocation>
</comment>
<dbReference type="Pfam" id="PF00271">
    <property type="entry name" value="Helicase_C"/>
    <property type="match status" value="1"/>
</dbReference>
<keyword evidence="6 13" id="KW-0347">Helicase</keyword>
<feature type="domain" description="Helicase ATP-binding" evidence="16">
    <location>
        <begin position="43"/>
        <end position="225"/>
    </location>
</feature>
<comment type="similarity">
    <text evidence="10">Belongs to the DEAD box helicase family. DDX55/SPB4 subfamily.</text>
</comment>
<dbReference type="GO" id="GO:0005730">
    <property type="term" value="C:nucleolus"/>
    <property type="evidence" value="ECO:0007669"/>
    <property type="project" value="UniProtKB-SubCell"/>
</dbReference>
<dbReference type="InterPro" id="IPR014014">
    <property type="entry name" value="RNA_helicase_DEAD_Q_motif"/>
</dbReference>
<dbReference type="Proteomes" id="UP000646827">
    <property type="component" value="Unassembled WGS sequence"/>
</dbReference>
<feature type="compositionally biased region" description="Basic residues" evidence="15">
    <location>
        <begin position="577"/>
        <end position="594"/>
    </location>
</feature>
<evidence type="ECO:0000313" key="19">
    <source>
        <dbReference type="EMBL" id="KAG2221660.1"/>
    </source>
</evidence>
<dbReference type="GO" id="GO:0003723">
    <property type="term" value="F:RNA binding"/>
    <property type="evidence" value="ECO:0007669"/>
    <property type="project" value="UniProtKB-UniRule"/>
</dbReference>
<evidence type="ECO:0000256" key="5">
    <source>
        <dbReference type="ARBA" id="ARBA00022801"/>
    </source>
</evidence>
<dbReference type="OrthoDB" id="7396459at2759"/>
<dbReference type="InterPro" id="IPR011545">
    <property type="entry name" value="DEAD/DEAH_box_helicase_dom"/>
</dbReference>
<dbReference type="SMART" id="SM00487">
    <property type="entry name" value="DEXDc"/>
    <property type="match status" value="1"/>
</dbReference>
<comment type="domain">
    <text evidence="14">The Q motif is unique to and characteristic of the DEAD box family of RNA helicases and controls ATP binding and hydrolysis.</text>
</comment>
<dbReference type="PROSITE" id="PS00039">
    <property type="entry name" value="DEAD_ATP_HELICASE"/>
    <property type="match status" value="1"/>
</dbReference>
<keyword evidence="5 13" id="KW-0378">Hydrolase</keyword>
<gene>
    <name evidence="19" type="ORF">INT45_001185</name>
</gene>
<feature type="compositionally biased region" description="Acidic residues" evidence="15">
    <location>
        <begin position="599"/>
        <end position="616"/>
    </location>
</feature>
<dbReference type="GO" id="GO:0005524">
    <property type="term" value="F:ATP binding"/>
    <property type="evidence" value="ECO:0007669"/>
    <property type="project" value="UniProtKB-UniRule"/>
</dbReference>
<protein>
    <recommendedName>
        <fullName evidence="14">ATP-dependent RNA helicase</fullName>
        <ecNumber evidence="14">3.6.4.13</ecNumber>
    </recommendedName>
</protein>
<dbReference type="InterPro" id="IPR014001">
    <property type="entry name" value="Helicase_ATP-bd"/>
</dbReference>
<evidence type="ECO:0000259" key="16">
    <source>
        <dbReference type="PROSITE" id="PS51192"/>
    </source>
</evidence>
<feature type="domain" description="Helicase C-terminal" evidence="17">
    <location>
        <begin position="257"/>
        <end position="430"/>
    </location>
</feature>
<dbReference type="InterPro" id="IPR056330">
    <property type="entry name" value="CTT_SPB4"/>
</dbReference>
<evidence type="ECO:0000256" key="3">
    <source>
        <dbReference type="ARBA" id="ARBA00022552"/>
    </source>
</evidence>
<evidence type="ECO:0000256" key="7">
    <source>
        <dbReference type="ARBA" id="ARBA00022840"/>
    </source>
</evidence>
<feature type="region of interest" description="Disordered" evidence="15">
    <location>
        <begin position="540"/>
        <end position="650"/>
    </location>
</feature>
<feature type="domain" description="DEAD-box RNA helicase Q" evidence="18">
    <location>
        <begin position="12"/>
        <end position="40"/>
    </location>
</feature>
<dbReference type="PROSITE" id="PS51194">
    <property type="entry name" value="HELICASE_CTER"/>
    <property type="match status" value="1"/>
</dbReference>
<dbReference type="CDD" id="cd18787">
    <property type="entry name" value="SF2_C_DEAD"/>
    <property type="match status" value="1"/>
</dbReference>
<name>A0A8H7VID8_9FUNG</name>
<evidence type="ECO:0000256" key="11">
    <source>
        <dbReference type="ARBA" id="ARBA00047984"/>
    </source>
</evidence>
<dbReference type="InterPro" id="IPR027417">
    <property type="entry name" value="P-loop_NTPase"/>
</dbReference>
<evidence type="ECO:0000256" key="8">
    <source>
        <dbReference type="ARBA" id="ARBA00022884"/>
    </source>
</evidence>
<keyword evidence="7 13" id="KW-0067">ATP-binding</keyword>
<dbReference type="AlphaFoldDB" id="A0A8H7VID8"/>
<dbReference type="InterPro" id="IPR001650">
    <property type="entry name" value="Helicase_C-like"/>
</dbReference>
<dbReference type="GO" id="GO:0016787">
    <property type="term" value="F:hydrolase activity"/>
    <property type="evidence" value="ECO:0007669"/>
    <property type="project" value="UniProtKB-KW"/>
</dbReference>
<evidence type="ECO:0000256" key="10">
    <source>
        <dbReference type="ARBA" id="ARBA00038002"/>
    </source>
</evidence>
<dbReference type="InterPro" id="IPR025313">
    <property type="entry name" value="SPB4-like_CTE"/>
</dbReference>
<dbReference type="EMBL" id="JAEPRB010000103">
    <property type="protein sequence ID" value="KAG2221660.1"/>
    <property type="molecule type" value="Genomic_DNA"/>
</dbReference>
<comment type="function">
    <text evidence="14">RNA helicase.</text>
</comment>
<dbReference type="CDD" id="cd17960">
    <property type="entry name" value="DEADc_DDX55"/>
    <property type="match status" value="1"/>
</dbReference>
<dbReference type="Gene3D" id="3.40.50.300">
    <property type="entry name" value="P-loop containing nucleotide triphosphate hydrolases"/>
    <property type="match status" value="2"/>
</dbReference>
<evidence type="ECO:0000259" key="18">
    <source>
        <dbReference type="PROSITE" id="PS51195"/>
    </source>
</evidence>
<organism evidence="19 20">
    <name type="scientific">Circinella minor</name>
    <dbReference type="NCBI Taxonomy" id="1195481"/>
    <lineage>
        <taxon>Eukaryota</taxon>
        <taxon>Fungi</taxon>
        <taxon>Fungi incertae sedis</taxon>
        <taxon>Mucoromycota</taxon>
        <taxon>Mucoromycotina</taxon>
        <taxon>Mucoromycetes</taxon>
        <taxon>Mucorales</taxon>
        <taxon>Lichtheimiaceae</taxon>
        <taxon>Circinella</taxon>
    </lineage>
</organism>
<evidence type="ECO:0000256" key="12">
    <source>
        <dbReference type="PROSITE-ProRule" id="PRU00552"/>
    </source>
</evidence>
<dbReference type="SMART" id="SM01178">
    <property type="entry name" value="DUF4217"/>
    <property type="match status" value="1"/>
</dbReference>
<evidence type="ECO:0000256" key="9">
    <source>
        <dbReference type="ARBA" id="ARBA00023054"/>
    </source>
</evidence>
<evidence type="ECO:0000256" key="1">
    <source>
        <dbReference type="ARBA" id="ARBA00004604"/>
    </source>
</evidence>
<evidence type="ECO:0000256" key="4">
    <source>
        <dbReference type="ARBA" id="ARBA00022741"/>
    </source>
</evidence>
<dbReference type="SUPFAM" id="SSF52540">
    <property type="entry name" value="P-loop containing nucleoside triphosphate hydrolases"/>
    <property type="match status" value="2"/>
</dbReference>
<accession>A0A8H7VID8</accession>
<sequence>MTTAAPNTAGAWGTLETPLSNEILDTLSTMGFNTMTPVQAGAIPLFMKNKDVVVEAVTGSGKTLAFVIPIIEKLLRREDPLKRNQIGAVVITPTRELAQQIHAVFDLFTRDHPRKDQLTVGLFIGGTTTLPKDIERFHKTEPRILVGTPGRLEELLKSGKLVNTKELEVLVMDEADRLLDMGFSQQLSSIIAQLPKQRRTGLFSATMTDAISELVRAGLRNPVRIVVKVQDLAHSNQQQRTPSTLHINYIVCDADQKLLQLVRLVENELNNEEETAARKFIIYVATCACVDYFYKLLSKLLKERLQVFSLHGQMDTKRRTATYTSFTQLPVSAPAILLCTDVASRGLDIPDVDYVVQVDPPQDPKAFAHRAGRAARAGRQGRATVFLCRGREEVYVDFLKLRKVPMVRGQYRLADNTTVDNQHTEIDEETGEEKIVSERVESDNESVDAFVKSLRDIVKVDRDMYDRGMKAFVSWVRSYSKHEASYIFRIKDQDLGRAAMGYGLLKLPKMPELRDAKEVTFTPEENMDWDKYKYMDKNREAKRQREIKARPQQKPQTVKPKKTSEAWSKKTDAKVRKVERRTKKDRKKEFLKKRKQEEVQDDDNNNNADNDEDDWEELAKEERMAKKVKRGRMNQEKFDEMFAGDMDQDE</sequence>
<evidence type="ECO:0000256" key="14">
    <source>
        <dbReference type="RuleBase" id="RU365068"/>
    </source>
</evidence>
<evidence type="ECO:0000256" key="2">
    <source>
        <dbReference type="ARBA" id="ARBA00022517"/>
    </source>
</evidence>
<dbReference type="Pfam" id="PF23681">
    <property type="entry name" value="CTT_SPB4"/>
    <property type="match status" value="1"/>
</dbReference>
<feature type="compositionally biased region" description="Basic and acidic residues" evidence="15">
    <location>
        <begin position="562"/>
        <end position="576"/>
    </location>
</feature>
<comment type="caution">
    <text evidence="19">The sequence shown here is derived from an EMBL/GenBank/DDBJ whole genome shotgun (WGS) entry which is preliminary data.</text>
</comment>
<reference evidence="19 20" key="1">
    <citation type="submission" date="2020-12" db="EMBL/GenBank/DDBJ databases">
        <title>Metabolic potential, ecology and presence of endohyphal bacteria is reflected in genomic diversity of Mucoromycotina.</title>
        <authorList>
            <person name="Muszewska A."/>
            <person name="Okrasinska A."/>
            <person name="Steczkiewicz K."/>
            <person name="Drgas O."/>
            <person name="Orlowska M."/>
            <person name="Perlinska-Lenart U."/>
            <person name="Aleksandrzak-Piekarczyk T."/>
            <person name="Szatraj K."/>
            <person name="Zielenkiewicz U."/>
            <person name="Pilsyk S."/>
            <person name="Malc E."/>
            <person name="Mieczkowski P."/>
            <person name="Kruszewska J.S."/>
            <person name="Biernat P."/>
            <person name="Pawlowska J."/>
        </authorList>
    </citation>
    <scope>NUCLEOTIDE SEQUENCE [LARGE SCALE GENOMIC DNA]</scope>
    <source>
        <strain evidence="19 20">CBS 142.35</strain>
    </source>
</reference>
<dbReference type="GO" id="GO:0006364">
    <property type="term" value="P:rRNA processing"/>
    <property type="evidence" value="ECO:0007669"/>
    <property type="project" value="UniProtKB-KW"/>
</dbReference>
<dbReference type="PROSITE" id="PS51195">
    <property type="entry name" value="Q_MOTIF"/>
    <property type="match status" value="1"/>
</dbReference>
<keyword evidence="8 14" id="KW-0694">RNA-binding</keyword>
<proteinExistence type="inferred from homology"/>
<keyword evidence="4 13" id="KW-0547">Nucleotide-binding</keyword>
<dbReference type="Pfam" id="PF00270">
    <property type="entry name" value="DEAD"/>
    <property type="match status" value="1"/>
</dbReference>
<dbReference type="FunFam" id="3.40.50.300:FF:000877">
    <property type="entry name" value="RNA helicase"/>
    <property type="match status" value="1"/>
</dbReference>
<comment type="catalytic activity">
    <reaction evidence="11 14">
        <text>ATP + H2O = ADP + phosphate + H(+)</text>
        <dbReference type="Rhea" id="RHEA:13065"/>
        <dbReference type="ChEBI" id="CHEBI:15377"/>
        <dbReference type="ChEBI" id="CHEBI:15378"/>
        <dbReference type="ChEBI" id="CHEBI:30616"/>
        <dbReference type="ChEBI" id="CHEBI:43474"/>
        <dbReference type="ChEBI" id="CHEBI:456216"/>
        <dbReference type="EC" id="3.6.4.13"/>
    </reaction>
</comment>
<evidence type="ECO:0000313" key="20">
    <source>
        <dbReference type="Proteomes" id="UP000646827"/>
    </source>
</evidence>
<feature type="short sequence motif" description="Q motif" evidence="12">
    <location>
        <begin position="12"/>
        <end position="40"/>
    </location>
</feature>
<evidence type="ECO:0000259" key="17">
    <source>
        <dbReference type="PROSITE" id="PS51194"/>
    </source>
</evidence>
<feature type="compositionally biased region" description="Basic and acidic residues" evidence="15">
    <location>
        <begin position="540"/>
        <end position="549"/>
    </location>
</feature>
<evidence type="ECO:0000256" key="6">
    <source>
        <dbReference type="ARBA" id="ARBA00022806"/>
    </source>
</evidence>
<dbReference type="SMART" id="SM00490">
    <property type="entry name" value="HELICc"/>
    <property type="match status" value="1"/>
</dbReference>
<dbReference type="InterPro" id="IPR000629">
    <property type="entry name" value="RNA-helicase_DEAD-box_CS"/>
</dbReference>
<dbReference type="Pfam" id="PF13959">
    <property type="entry name" value="CTE_SPB4"/>
    <property type="match status" value="1"/>
</dbReference>
<dbReference type="PROSITE" id="PS51192">
    <property type="entry name" value="HELICASE_ATP_BIND_1"/>
    <property type="match status" value="1"/>
</dbReference>
<evidence type="ECO:0000256" key="15">
    <source>
        <dbReference type="SAM" id="MobiDB-lite"/>
    </source>
</evidence>
<keyword evidence="2" id="KW-0690">Ribosome biogenesis</keyword>
<evidence type="ECO:0000256" key="13">
    <source>
        <dbReference type="RuleBase" id="RU000492"/>
    </source>
</evidence>
<keyword evidence="3" id="KW-0698">rRNA processing</keyword>
<keyword evidence="9" id="KW-0175">Coiled coil</keyword>
<dbReference type="PANTHER" id="PTHR24031">
    <property type="entry name" value="RNA HELICASE"/>
    <property type="match status" value="1"/>
</dbReference>
<keyword evidence="20" id="KW-1185">Reference proteome</keyword>
<dbReference type="GO" id="GO:0003724">
    <property type="term" value="F:RNA helicase activity"/>
    <property type="evidence" value="ECO:0007669"/>
    <property type="project" value="UniProtKB-EC"/>
</dbReference>
<dbReference type="EC" id="3.6.4.13" evidence="14"/>